<evidence type="ECO:0000256" key="7">
    <source>
        <dbReference type="ARBA" id="ARBA00023049"/>
    </source>
</evidence>
<dbReference type="InterPro" id="IPR000718">
    <property type="entry name" value="Peptidase_M13"/>
</dbReference>
<dbReference type="InterPro" id="IPR024079">
    <property type="entry name" value="MetalloPept_cat_dom_sf"/>
</dbReference>
<comment type="similarity">
    <text evidence="2">Belongs to the peptidase M13 family.</text>
</comment>
<dbReference type="SUPFAM" id="SSF55486">
    <property type="entry name" value="Metalloproteases ('zincins'), catalytic domain"/>
    <property type="match status" value="1"/>
</dbReference>
<dbReference type="Gene3D" id="1.10.1380.10">
    <property type="entry name" value="Neutral endopeptidase , domain2"/>
    <property type="match status" value="1"/>
</dbReference>
<evidence type="ECO:0000313" key="11">
    <source>
        <dbReference type="EMBL" id="KAJ3214270.1"/>
    </source>
</evidence>
<dbReference type="Gene3D" id="3.40.390.10">
    <property type="entry name" value="Collagenase (Catalytic Domain)"/>
    <property type="match status" value="1"/>
</dbReference>
<dbReference type="PROSITE" id="PS51885">
    <property type="entry name" value="NEPRILYSIN"/>
    <property type="match status" value="1"/>
</dbReference>
<keyword evidence="6" id="KW-0862">Zinc</keyword>
<dbReference type="Pfam" id="PF01431">
    <property type="entry name" value="Peptidase_M13"/>
    <property type="match status" value="1"/>
</dbReference>
<keyword evidence="4" id="KW-0479">Metal-binding</keyword>
<keyword evidence="8" id="KW-0472">Membrane</keyword>
<dbReference type="GO" id="GO:0046872">
    <property type="term" value="F:metal ion binding"/>
    <property type="evidence" value="ECO:0007669"/>
    <property type="project" value="UniProtKB-KW"/>
</dbReference>
<dbReference type="EMBL" id="JADGJW010000636">
    <property type="protein sequence ID" value="KAJ3214270.1"/>
    <property type="molecule type" value="Genomic_DNA"/>
</dbReference>
<keyword evidence="8" id="KW-1133">Transmembrane helix</keyword>
<dbReference type="InterPro" id="IPR018497">
    <property type="entry name" value="Peptidase_M13_C"/>
</dbReference>
<protein>
    <submittedName>
        <fullName evidence="11">Peptidase M13</fullName>
    </submittedName>
</protein>
<dbReference type="Pfam" id="PF05649">
    <property type="entry name" value="Peptidase_M13_N"/>
    <property type="match status" value="1"/>
</dbReference>
<dbReference type="PRINTS" id="PR00786">
    <property type="entry name" value="NEPRILYSIN"/>
</dbReference>
<dbReference type="CDD" id="cd08662">
    <property type="entry name" value="M13"/>
    <property type="match status" value="1"/>
</dbReference>
<dbReference type="InterPro" id="IPR042089">
    <property type="entry name" value="Peptidase_M13_dom_2"/>
</dbReference>
<proteinExistence type="inferred from homology"/>
<feature type="domain" description="Peptidase M13 N-terminal" evidence="10">
    <location>
        <begin position="116"/>
        <end position="526"/>
    </location>
</feature>
<dbReference type="GO" id="GO:0016485">
    <property type="term" value="P:protein processing"/>
    <property type="evidence" value="ECO:0007669"/>
    <property type="project" value="TreeGrafter"/>
</dbReference>
<comment type="cofactor">
    <cofactor evidence="1">
        <name>Zn(2+)</name>
        <dbReference type="ChEBI" id="CHEBI:29105"/>
    </cofactor>
</comment>
<keyword evidence="5" id="KW-0378">Hydrolase</keyword>
<evidence type="ECO:0000256" key="2">
    <source>
        <dbReference type="ARBA" id="ARBA00007357"/>
    </source>
</evidence>
<dbReference type="Proteomes" id="UP001211065">
    <property type="component" value="Unassembled WGS sequence"/>
</dbReference>
<evidence type="ECO:0000256" key="8">
    <source>
        <dbReference type="SAM" id="Phobius"/>
    </source>
</evidence>
<evidence type="ECO:0000256" key="4">
    <source>
        <dbReference type="ARBA" id="ARBA00022723"/>
    </source>
</evidence>
<keyword evidence="8" id="KW-0812">Transmembrane</keyword>
<evidence type="ECO:0000259" key="9">
    <source>
        <dbReference type="Pfam" id="PF01431"/>
    </source>
</evidence>
<keyword evidence="3" id="KW-0645">Protease</keyword>
<feature type="domain" description="Peptidase M13 C-terminal" evidence="9">
    <location>
        <begin position="588"/>
        <end position="800"/>
    </location>
</feature>
<gene>
    <name evidence="11" type="primary">NEP3</name>
    <name evidence="11" type="ORF">HK099_006950</name>
</gene>
<evidence type="ECO:0000256" key="3">
    <source>
        <dbReference type="ARBA" id="ARBA00022670"/>
    </source>
</evidence>
<evidence type="ECO:0000259" key="10">
    <source>
        <dbReference type="Pfam" id="PF05649"/>
    </source>
</evidence>
<dbReference type="AlphaFoldDB" id="A0AAD5TZM5"/>
<evidence type="ECO:0000256" key="5">
    <source>
        <dbReference type="ARBA" id="ARBA00022801"/>
    </source>
</evidence>
<sequence>MFRNRSRSRSPVRENYDELIPFQDLNRDTSENYDADDTEQLNGNTAKNNKFVESKKRISLAVFITLIIIIIFTILIISKSSSSSNQTYSKDDVCLTESCVIRASTILKSLDSNVNPCEDFYAFSCNNWKKEFPVTEDVVKRSAFTYIQEKTKLKVKTILESDYPIELDRNLTNDELSFDKNLFRNIKNFYESCLNKPKIDSVGLSEMLQLIKKLISFWTEQEVTEPNFKEKFTEVLAALHNLGIYVLFHQGVSVDSKNSDQYVIRISPSRFYLPTKDYYNVEKFTSVYKKNLETFFKLILPNIPDIKKNNSEEATAAAENVVAFETELSKYTLKREEIKSPAERYNVYLLEDLKNLTDFISWELYFEKLYPQEELKKFINKNTRIIVEQPKYMMGLDTVLKSASIEATQLEFLWNISFYFFEVLPDNVKDTFKELNEALGYQGKKPPPRFESCLSLLQDIGAGEAVSGWFLLDYFPPGSKEEASKLIEYIKQSYTLRFPLVEWFDSSTMSAALKKIEKLKSKVGYPEYIKSPKELEKVYKVNEFGPFEKDSLFKNYLVALNYMSNKEKRLLLKSVDKNEWAMIPLEVNAYYSPNFNEIVFPAGILQPPFYSASDPDYLSFGSYGFIIGHELSHAFDSSGKMYNAEGELKEWWSPNSVLEYDKRKSCFIEQFNNYKMEINQQNYSMNGQLTLNENLADSAGIARAWESWQLKVKNENNFNKVNFGLPGLLKYTPEQLFFISFGNLWCTNSNEESLINQIENDVHAVTKFRVNGALSNSENFSKAFKCAKNSKMNPEVKCKLW</sequence>
<organism evidence="11 12">
    <name type="scientific">Clydaea vesicula</name>
    <dbReference type="NCBI Taxonomy" id="447962"/>
    <lineage>
        <taxon>Eukaryota</taxon>
        <taxon>Fungi</taxon>
        <taxon>Fungi incertae sedis</taxon>
        <taxon>Chytridiomycota</taxon>
        <taxon>Chytridiomycota incertae sedis</taxon>
        <taxon>Chytridiomycetes</taxon>
        <taxon>Lobulomycetales</taxon>
        <taxon>Lobulomycetaceae</taxon>
        <taxon>Clydaea</taxon>
    </lineage>
</organism>
<reference evidence="11" key="1">
    <citation type="submission" date="2020-05" db="EMBL/GenBank/DDBJ databases">
        <title>Phylogenomic resolution of chytrid fungi.</title>
        <authorList>
            <person name="Stajich J.E."/>
            <person name="Amses K."/>
            <person name="Simmons R."/>
            <person name="Seto K."/>
            <person name="Myers J."/>
            <person name="Bonds A."/>
            <person name="Quandt C.A."/>
            <person name="Barry K."/>
            <person name="Liu P."/>
            <person name="Grigoriev I."/>
            <person name="Longcore J.E."/>
            <person name="James T.Y."/>
        </authorList>
    </citation>
    <scope>NUCLEOTIDE SEQUENCE</scope>
    <source>
        <strain evidence="11">JEL0476</strain>
    </source>
</reference>
<keyword evidence="12" id="KW-1185">Reference proteome</keyword>
<evidence type="ECO:0000256" key="6">
    <source>
        <dbReference type="ARBA" id="ARBA00022833"/>
    </source>
</evidence>
<accession>A0AAD5TZM5</accession>
<comment type="caution">
    <text evidence="11">The sequence shown here is derived from an EMBL/GenBank/DDBJ whole genome shotgun (WGS) entry which is preliminary data.</text>
</comment>
<dbReference type="PANTHER" id="PTHR11733:SF167">
    <property type="entry name" value="FI17812P1-RELATED"/>
    <property type="match status" value="1"/>
</dbReference>
<dbReference type="PANTHER" id="PTHR11733">
    <property type="entry name" value="ZINC METALLOPROTEASE FAMILY M13 NEPRILYSIN-RELATED"/>
    <property type="match status" value="1"/>
</dbReference>
<keyword evidence="7" id="KW-0482">Metalloprotease</keyword>
<name>A0AAD5TZM5_9FUNG</name>
<evidence type="ECO:0000313" key="12">
    <source>
        <dbReference type="Proteomes" id="UP001211065"/>
    </source>
</evidence>
<evidence type="ECO:0000256" key="1">
    <source>
        <dbReference type="ARBA" id="ARBA00001947"/>
    </source>
</evidence>
<dbReference type="GO" id="GO:0005886">
    <property type="term" value="C:plasma membrane"/>
    <property type="evidence" value="ECO:0007669"/>
    <property type="project" value="TreeGrafter"/>
</dbReference>
<dbReference type="InterPro" id="IPR008753">
    <property type="entry name" value="Peptidase_M13_N"/>
</dbReference>
<dbReference type="GO" id="GO:0004222">
    <property type="term" value="F:metalloendopeptidase activity"/>
    <property type="evidence" value="ECO:0007669"/>
    <property type="project" value="InterPro"/>
</dbReference>
<feature type="transmembrane region" description="Helical" evidence="8">
    <location>
        <begin position="58"/>
        <end position="77"/>
    </location>
</feature>